<comment type="caution">
    <text evidence="1">The sequence shown here is derived from an EMBL/GenBank/DDBJ whole genome shotgun (WGS) entry which is preliminary data.</text>
</comment>
<proteinExistence type="predicted"/>
<accession>A0A1G2R027</accession>
<evidence type="ECO:0000313" key="1">
    <source>
        <dbReference type="EMBL" id="OHA65729.1"/>
    </source>
</evidence>
<organism evidence="1 2">
    <name type="scientific">Candidatus Wildermuthbacteria bacterium RIFCSPHIGHO2_02_FULL_45_25</name>
    <dbReference type="NCBI Taxonomy" id="1802450"/>
    <lineage>
        <taxon>Bacteria</taxon>
        <taxon>Candidatus Wildermuthiibacteriota</taxon>
    </lineage>
</organism>
<gene>
    <name evidence="1" type="ORF">A3C04_02325</name>
</gene>
<dbReference type="AlphaFoldDB" id="A0A1G2R027"/>
<reference evidence="1 2" key="1">
    <citation type="journal article" date="2016" name="Nat. Commun.">
        <title>Thousands of microbial genomes shed light on interconnected biogeochemical processes in an aquifer system.</title>
        <authorList>
            <person name="Anantharaman K."/>
            <person name="Brown C.T."/>
            <person name="Hug L.A."/>
            <person name="Sharon I."/>
            <person name="Castelle C.J."/>
            <person name="Probst A.J."/>
            <person name="Thomas B.C."/>
            <person name="Singh A."/>
            <person name="Wilkins M.J."/>
            <person name="Karaoz U."/>
            <person name="Brodie E.L."/>
            <person name="Williams K.H."/>
            <person name="Hubbard S.S."/>
            <person name="Banfield J.F."/>
        </authorList>
    </citation>
    <scope>NUCLEOTIDE SEQUENCE [LARGE SCALE GENOMIC DNA]</scope>
</reference>
<sequence length="60" mass="6820">MEINLKIGDRAIYAKHGGKSVFDIILFNKDRAKLLADIRRLEQMISIETASKRISQMQSG</sequence>
<dbReference type="EMBL" id="MHTV01000042">
    <property type="protein sequence ID" value="OHA65729.1"/>
    <property type="molecule type" value="Genomic_DNA"/>
</dbReference>
<evidence type="ECO:0000313" key="2">
    <source>
        <dbReference type="Proteomes" id="UP000178092"/>
    </source>
</evidence>
<name>A0A1G2R027_9BACT</name>
<protein>
    <submittedName>
        <fullName evidence="1">Uncharacterized protein</fullName>
    </submittedName>
</protein>
<dbReference type="Proteomes" id="UP000178092">
    <property type="component" value="Unassembled WGS sequence"/>
</dbReference>